<name>A0A5B9EH41_9BACT</name>
<organism evidence="1 2">
    <name type="scientific">Terriglobus albidus</name>
    <dbReference type="NCBI Taxonomy" id="1592106"/>
    <lineage>
        <taxon>Bacteria</taxon>
        <taxon>Pseudomonadati</taxon>
        <taxon>Acidobacteriota</taxon>
        <taxon>Terriglobia</taxon>
        <taxon>Terriglobales</taxon>
        <taxon>Acidobacteriaceae</taxon>
        <taxon>Terriglobus</taxon>
    </lineage>
</organism>
<dbReference type="Proteomes" id="UP000321820">
    <property type="component" value="Chromosome"/>
</dbReference>
<accession>A0A5B9EH41</accession>
<reference evidence="1 2" key="1">
    <citation type="submission" date="2019-08" db="EMBL/GenBank/DDBJ databases">
        <title>Complete genome sequence of Terriglobus albidus strain ORNL.</title>
        <authorList>
            <person name="Podar M."/>
        </authorList>
    </citation>
    <scope>NUCLEOTIDE SEQUENCE [LARGE SCALE GENOMIC DNA]</scope>
    <source>
        <strain evidence="1 2">ORNL</strain>
    </source>
</reference>
<gene>
    <name evidence="1" type="ORF">FTW19_17690</name>
</gene>
<dbReference type="RefSeq" id="WP_147648856.1">
    <property type="nucleotide sequence ID" value="NZ_CP042806.1"/>
</dbReference>
<proteinExistence type="predicted"/>
<dbReference type="KEGG" id="talb:FTW19_17690"/>
<evidence type="ECO:0000313" key="1">
    <source>
        <dbReference type="EMBL" id="QEE29657.1"/>
    </source>
</evidence>
<protein>
    <submittedName>
        <fullName evidence="1">Uncharacterized protein</fullName>
    </submittedName>
</protein>
<dbReference type="EMBL" id="CP042806">
    <property type="protein sequence ID" value="QEE29657.1"/>
    <property type="molecule type" value="Genomic_DNA"/>
</dbReference>
<evidence type="ECO:0000313" key="2">
    <source>
        <dbReference type="Proteomes" id="UP000321820"/>
    </source>
</evidence>
<sequence length="332" mass="35521">MPLRVRSGSRPNYFTGQLLDQQDFQDEQAYHLALQKNHGATLHTPGILSGLELLRIDDVTVAITPGAAIDAKGNSLMLPAAQKLSLQPANGNATSFVTLAYAEEFQESDAAKDNAGSYTRHAELCVISEAIEAPRLDSPELLLGRVQFAGGRISAIDISARPLAGARLAPGSVGGNELAAASVTLAKLRPELRSGWVRMAFKPSSFVEPSKTAQDFYVGVTKTYCDQRGAKGTISIPVPMMADRLKTFVIAGERNAAGIQLELDRSGWDATRNSHEKTTLLSATVAPAAPFYQSFAINKQLDAGNHCIALYVEAIGDCSISLIAAEFEFSLK</sequence>
<dbReference type="OrthoDB" id="120085at2"/>
<dbReference type="AlphaFoldDB" id="A0A5B9EH41"/>
<keyword evidence="2" id="KW-1185">Reference proteome</keyword>